<comment type="similarity">
    <text evidence="1 4">Belongs to the peptidase A1 family.</text>
</comment>
<evidence type="ECO:0000256" key="2">
    <source>
        <dbReference type="ARBA" id="ARBA00022750"/>
    </source>
</evidence>
<sequence>MLPPTPPPFPHLVALSAVLLSSLAARASAAPSPTATHAAVQPAATAPALAAPIPEQTPAQQQPGLHLPLHRRNGHLHHLSRRSRAEQEDIVRSWAVRERGRLLGKYGQSEARLRRRDGGGAVAESPGDDDGAGADRVRRGRRRGLDGVEDGGADLERRQIGVGNALSSRTTATTGTAFSTAGFGTATSGSESDSESSTSTGTRTAPTRIPTQSSSVGEVHLVNYDADLSYYAPIGIGVPAQYMNCILDTGSADLWVASDYCSSDDGCSSTIPLFNSTLSTTSLAMNTSFSVKYGSGSAQGEIYQDYVSFAGYNVSSQAFALVESVSEALLGGEISGLMGLGWQPLAASSVTPFWQNLYQANALPFPGFGVSLTRYIDVANASAIEPGGSITFGYLNASLYSSEINYLDIPSGMESYWVVRMDAIAVNGTNTTSWSEGNGQMVAIDTGTTLIGGPRDIVASVYAQVEGAKAATGSYSGYYSYPCDNNVSVALTFGGITYNMSAVDFNLGPFGIDAETNRSTCLGAFFNLNFGSGSRISWVIGAAFLKNVYSVYRASPPSVGFALPPNSTSSRLPSFPSNSSDPAHDYNLSATVVPGGIYGPSGGVSLRTTLVPANTVTTAVQAGGTVGKVPSSGARSGVRLGEGVARWAALGAGTVGALLLGGAAVGPAAWA</sequence>
<dbReference type="Proteomes" id="UP000311382">
    <property type="component" value="Unassembled WGS sequence"/>
</dbReference>
<name>A0A5C5G8D7_9BASI</name>
<dbReference type="Gene3D" id="2.40.70.10">
    <property type="entry name" value="Acid Proteases"/>
    <property type="match status" value="2"/>
</dbReference>
<dbReference type="PANTHER" id="PTHR47966:SF6">
    <property type="entry name" value="PEPTIDASE A1 DOMAIN-CONTAINING PROTEIN"/>
    <property type="match status" value="1"/>
</dbReference>
<dbReference type="InterPro" id="IPR033121">
    <property type="entry name" value="PEPTIDASE_A1"/>
</dbReference>
<dbReference type="CDD" id="cd05471">
    <property type="entry name" value="pepsin_like"/>
    <property type="match status" value="1"/>
</dbReference>
<feature type="active site" evidence="3">
    <location>
        <position position="248"/>
    </location>
</feature>
<evidence type="ECO:0000256" key="4">
    <source>
        <dbReference type="RuleBase" id="RU000454"/>
    </source>
</evidence>
<dbReference type="InterPro" id="IPR034164">
    <property type="entry name" value="Pepsin-like_dom"/>
</dbReference>
<evidence type="ECO:0000313" key="8">
    <source>
        <dbReference type="EMBL" id="TNY24171.1"/>
    </source>
</evidence>
<dbReference type="InterPro" id="IPR001461">
    <property type="entry name" value="Aspartic_peptidase_A1"/>
</dbReference>
<proteinExistence type="inferred from homology"/>
<comment type="caution">
    <text evidence="8">The sequence shown here is derived from an EMBL/GenBank/DDBJ whole genome shotgun (WGS) entry which is preliminary data.</text>
</comment>
<dbReference type="InterPro" id="IPR001969">
    <property type="entry name" value="Aspartic_peptidase_AS"/>
</dbReference>
<dbReference type="OrthoDB" id="771136at2759"/>
<feature type="signal peptide" evidence="6">
    <location>
        <begin position="1"/>
        <end position="29"/>
    </location>
</feature>
<dbReference type="GO" id="GO:0004190">
    <property type="term" value="F:aspartic-type endopeptidase activity"/>
    <property type="evidence" value="ECO:0007669"/>
    <property type="project" value="UniProtKB-KW"/>
</dbReference>
<dbReference type="EMBL" id="SOZI01000004">
    <property type="protein sequence ID" value="TNY24171.1"/>
    <property type="molecule type" value="Genomic_DNA"/>
</dbReference>
<evidence type="ECO:0000313" key="9">
    <source>
        <dbReference type="Proteomes" id="UP000311382"/>
    </source>
</evidence>
<feature type="domain" description="Peptidase A1" evidence="7">
    <location>
        <begin position="230"/>
        <end position="562"/>
    </location>
</feature>
<keyword evidence="6" id="KW-0732">Signal</keyword>
<dbReference type="PANTHER" id="PTHR47966">
    <property type="entry name" value="BETA-SITE APP-CLEAVING ENZYME, ISOFORM A-RELATED"/>
    <property type="match status" value="1"/>
</dbReference>
<feature type="region of interest" description="Disordered" evidence="5">
    <location>
        <begin position="110"/>
        <end position="213"/>
    </location>
</feature>
<evidence type="ECO:0000256" key="1">
    <source>
        <dbReference type="ARBA" id="ARBA00007447"/>
    </source>
</evidence>
<dbReference type="PROSITE" id="PS00141">
    <property type="entry name" value="ASP_PROTEASE"/>
    <property type="match status" value="1"/>
</dbReference>
<dbReference type="PROSITE" id="PS51767">
    <property type="entry name" value="PEPTIDASE_A1"/>
    <property type="match status" value="1"/>
</dbReference>
<evidence type="ECO:0000256" key="5">
    <source>
        <dbReference type="SAM" id="MobiDB-lite"/>
    </source>
</evidence>
<keyword evidence="4 8" id="KW-0645">Protease</keyword>
<dbReference type="SUPFAM" id="SSF50630">
    <property type="entry name" value="Acid proteases"/>
    <property type="match status" value="1"/>
</dbReference>
<keyword evidence="9" id="KW-1185">Reference proteome</keyword>
<evidence type="ECO:0000259" key="7">
    <source>
        <dbReference type="PROSITE" id="PS51767"/>
    </source>
</evidence>
<keyword evidence="4" id="KW-0378">Hydrolase</keyword>
<organism evidence="8 9">
    <name type="scientific">Rhodotorula diobovata</name>
    <dbReference type="NCBI Taxonomy" id="5288"/>
    <lineage>
        <taxon>Eukaryota</taxon>
        <taxon>Fungi</taxon>
        <taxon>Dikarya</taxon>
        <taxon>Basidiomycota</taxon>
        <taxon>Pucciniomycotina</taxon>
        <taxon>Microbotryomycetes</taxon>
        <taxon>Sporidiobolales</taxon>
        <taxon>Sporidiobolaceae</taxon>
        <taxon>Rhodotorula</taxon>
    </lineage>
</organism>
<keyword evidence="2 4" id="KW-0064">Aspartyl protease</keyword>
<dbReference type="InterPro" id="IPR021109">
    <property type="entry name" value="Peptidase_aspartic_dom_sf"/>
</dbReference>
<dbReference type="AlphaFoldDB" id="A0A5C5G8D7"/>
<dbReference type="FunFam" id="2.40.70.10:FF:000008">
    <property type="entry name" value="Cathepsin D"/>
    <property type="match status" value="1"/>
</dbReference>
<feature type="compositionally biased region" description="Low complexity" evidence="5">
    <location>
        <begin position="170"/>
        <end position="205"/>
    </location>
</feature>
<dbReference type="Pfam" id="PF00026">
    <property type="entry name" value="Asp"/>
    <property type="match status" value="1"/>
</dbReference>
<dbReference type="STRING" id="5288.A0A5C5G8D7"/>
<dbReference type="GO" id="GO:0006508">
    <property type="term" value="P:proteolysis"/>
    <property type="evidence" value="ECO:0007669"/>
    <property type="project" value="UniProtKB-KW"/>
</dbReference>
<reference evidence="8 9" key="1">
    <citation type="submission" date="2019-03" db="EMBL/GenBank/DDBJ databases">
        <title>Rhodosporidium diobovatum UCD-FST 08-225 genome sequencing, assembly, and annotation.</title>
        <authorList>
            <person name="Fakankun I.U."/>
            <person name="Fristensky B."/>
            <person name="Levin D.B."/>
        </authorList>
    </citation>
    <scope>NUCLEOTIDE SEQUENCE [LARGE SCALE GENOMIC DNA]</scope>
    <source>
        <strain evidence="8 9">UCD-FST 08-225</strain>
    </source>
</reference>
<feature type="active site" evidence="3">
    <location>
        <position position="445"/>
    </location>
</feature>
<gene>
    <name evidence="8" type="ORF">DMC30DRAFT_189978</name>
</gene>
<dbReference type="PRINTS" id="PR00792">
    <property type="entry name" value="PEPSIN"/>
</dbReference>
<evidence type="ECO:0000256" key="6">
    <source>
        <dbReference type="SAM" id="SignalP"/>
    </source>
</evidence>
<accession>A0A5C5G8D7</accession>
<protein>
    <submittedName>
        <fullName evidence="8">Aspartyl protease</fullName>
    </submittedName>
</protein>
<feature type="chain" id="PRO_5022690175" evidence="6">
    <location>
        <begin position="30"/>
        <end position="671"/>
    </location>
</feature>
<evidence type="ECO:0000256" key="3">
    <source>
        <dbReference type="PIRSR" id="PIRSR601461-1"/>
    </source>
</evidence>